<dbReference type="PROSITE" id="PS50043">
    <property type="entry name" value="HTH_LUXR_2"/>
    <property type="match status" value="1"/>
</dbReference>
<keyword evidence="1" id="KW-0238">DNA-binding</keyword>
<dbReference type="OrthoDB" id="9808843at2"/>
<dbReference type="Gene3D" id="1.10.10.10">
    <property type="entry name" value="Winged helix-like DNA-binding domain superfamily/Winged helix DNA-binding domain"/>
    <property type="match status" value="1"/>
</dbReference>
<dbReference type="GO" id="GO:0003677">
    <property type="term" value="F:DNA binding"/>
    <property type="evidence" value="ECO:0007669"/>
    <property type="project" value="UniProtKB-KW"/>
</dbReference>
<dbReference type="SMART" id="SM00421">
    <property type="entry name" value="HTH_LUXR"/>
    <property type="match status" value="1"/>
</dbReference>
<comment type="caution">
    <text evidence="3">The sequence shown here is derived from an EMBL/GenBank/DDBJ whole genome shotgun (WGS) entry which is preliminary data.</text>
</comment>
<proteinExistence type="predicted"/>
<accession>A0A2T4ITW1</accession>
<dbReference type="InterPro" id="IPR016032">
    <property type="entry name" value="Sig_transdc_resp-reg_C-effctor"/>
</dbReference>
<dbReference type="GO" id="GO:0006355">
    <property type="term" value="P:regulation of DNA-templated transcription"/>
    <property type="evidence" value="ECO:0007669"/>
    <property type="project" value="InterPro"/>
</dbReference>
<dbReference type="AlphaFoldDB" id="A0A2T4ITW1"/>
<organism evidence="3 4">
    <name type="scientific">Mesorhizobium helmanticense</name>
    <dbReference type="NCBI Taxonomy" id="1776423"/>
    <lineage>
        <taxon>Bacteria</taxon>
        <taxon>Pseudomonadati</taxon>
        <taxon>Pseudomonadota</taxon>
        <taxon>Alphaproteobacteria</taxon>
        <taxon>Hyphomicrobiales</taxon>
        <taxon>Phyllobacteriaceae</taxon>
        <taxon>Mesorhizobium</taxon>
    </lineage>
</organism>
<dbReference type="CDD" id="cd06170">
    <property type="entry name" value="LuxR_C_like"/>
    <property type="match status" value="1"/>
</dbReference>
<evidence type="ECO:0000259" key="2">
    <source>
        <dbReference type="PROSITE" id="PS50043"/>
    </source>
</evidence>
<name>A0A2T4ITW1_9HYPH</name>
<dbReference type="PANTHER" id="PTHR43214">
    <property type="entry name" value="TWO-COMPONENT RESPONSE REGULATOR"/>
    <property type="match status" value="1"/>
</dbReference>
<evidence type="ECO:0000256" key="1">
    <source>
        <dbReference type="ARBA" id="ARBA00023125"/>
    </source>
</evidence>
<keyword evidence="4" id="KW-1185">Reference proteome</keyword>
<dbReference type="RefSeq" id="WP_107650456.1">
    <property type="nucleotide sequence ID" value="NZ_PZJX01000030.1"/>
</dbReference>
<dbReference type="PROSITE" id="PS00622">
    <property type="entry name" value="HTH_LUXR_1"/>
    <property type="match status" value="1"/>
</dbReference>
<dbReference type="Pfam" id="PF00196">
    <property type="entry name" value="GerE"/>
    <property type="match status" value="1"/>
</dbReference>
<sequence length="546" mass="58710">MTADAASLLERARHAYAQRAWADAFALLQATDEIASLGVEDLERLLWSAGMLDRDQDIFAAGERLFNIHIEAGRDDQAAYWAFFRGFRLMALGEEGHATACIQQAQRLADGFGRECAAHGYLLLVAAQKEIMTGNDPASEALARQALAIGERCCDIDLIAFARCYLGRALVRQGRVEEGIALLDEAMLPAADGKLSPIVTGLIYCNLIAACRQVYAFDRSREWTQALSDWCGAQPQLVQFNGVCLLHRAEIMELNGAWQDSIAEARRATLSLTHAIGNEAAAGAAYQEAEIHRLRGEFAAAEDLYRAASRLGLEPQPGMALLRLTQGRADQAAATIRRVLATTKAPLGRARLLPALVEIMMAAAAVDEAREACAELEAIAGRFATEILAAMASQARGEIEMAGGNAATALGHFRAALTIWQRAGAPYLEARLRVLAGQACRMLGDEDGAELEFEVAGSVFAALGAAPDLARVNLLMRPAASPSHGLTRREIEVLGLVATGKTNRLIATELGLSEKTVDRHISNIFDKLAVNSRTAATAYAFQNGLL</sequence>
<protein>
    <submittedName>
        <fullName evidence="3">Helix-turn-helix transcriptional regulator</fullName>
    </submittedName>
</protein>
<dbReference type="EMBL" id="PZJX01000030">
    <property type="protein sequence ID" value="PTE09055.1"/>
    <property type="molecule type" value="Genomic_DNA"/>
</dbReference>
<dbReference type="InterPro" id="IPR036388">
    <property type="entry name" value="WH-like_DNA-bd_sf"/>
</dbReference>
<reference evidence="3 4" key="1">
    <citation type="submission" date="2018-03" db="EMBL/GenBank/DDBJ databases">
        <title>Genome sequence of the symbiotic type strain Mesorhizobium helmanticense CSLC115NT isolated from Lotus corniculatus nodules.</title>
        <authorList>
            <person name="Sannazzaro A.I."/>
            <person name="Torres Tejerizo G.A."/>
            <person name="Dip D."/>
            <person name="Caballero M."/>
            <person name="Pistorio M."/>
            <person name="Estrella M.J."/>
        </authorList>
    </citation>
    <scope>NUCLEOTIDE SEQUENCE [LARGE SCALE GENOMIC DNA]</scope>
    <source>
        <strain evidence="3 4">CSLC115N</strain>
    </source>
</reference>
<dbReference type="InterPro" id="IPR000792">
    <property type="entry name" value="Tscrpt_reg_LuxR_C"/>
</dbReference>
<feature type="domain" description="HTH luxR-type" evidence="2">
    <location>
        <begin position="479"/>
        <end position="544"/>
    </location>
</feature>
<dbReference type="SUPFAM" id="SSF48452">
    <property type="entry name" value="TPR-like"/>
    <property type="match status" value="2"/>
</dbReference>
<dbReference type="InterPro" id="IPR039420">
    <property type="entry name" value="WalR-like"/>
</dbReference>
<dbReference type="Proteomes" id="UP000240259">
    <property type="component" value="Unassembled WGS sequence"/>
</dbReference>
<gene>
    <name evidence="3" type="ORF">C9427_17895</name>
</gene>
<dbReference type="InterPro" id="IPR011990">
    <property type="entry name" value="TPR-like_helical_dom_sf"/>
</dbReference>
<dbReference type="PRINTS" id="PR00038">
    <property type="entry name" value="HTHLUXR"/>
</dbReference>
<dbReference type="Gene3D" id="1.25.40.10">
    <property type="entry name" value="Tetratricopeptide repeat domain"/>
    <property type="match status" value="2"/>
</dbReference>
<evidence type="ECO:0000313" key="3">
    <source>
        <dbReference type="EMBL" id="PTE09055.1"/>
    </source>
</evidence>
<dbReference type="SUPFAM" id="SSF46894">
    <property type="entry name" value="C-terminal effector domain of the bipartite response regulators"/>
    <property type="match status" value="1"/>
</dbReference>
<evidence type="ECO:0000313" key="4">
    <source>
        <dbReference type="Proteomes" id="UP000240259"/>
    </source>
</evidence>